<gene>
    <name evidence="3" type="ORF">SCP_0600870</name>
</gene>
<proteinExistence type="predicted"/>
<keyword evidence="4" id="KW-1185">Reference proteome</keyword>
<evidence type="ECO:0000256" key="1">
    <source>
        <dbReference type="SAM" id="MobiDB-lite"/>
    </source>
</evidence>
<name>A0A401GPN1_9APHY</name>
<keyword evidence="2" id="KW-1133">Transmembrane helix</keyword>
<feature type="region of interest" description="Disordered" evidence="1">
    <location>
        <begin position="191"/>
        <end position="222"/>
    </location>
</feature>
<dbReference type="AlphaFoldDB" id="A0A401GPN1"/>
<dbReference type="STRING" id="139825.A0A401GPN1"/>
<dbReference type="RefSeq" id="XP_027615022.1">
    <property type="nucleotide sequence ID" value="XM_027759221.1"/>
</dbReference>
<dbReference type="GeneID" id="38781026"/>
<dbReference type="OrthoDB" id="2560085at2759"/>
<feature type="transmembrane region" description="Helical" evidence="2">
    <location>
        <begin position="97"/>
        <end position="116"/>
    </location>
</feature>
<sequence length="222" mass="23831">MSASLKLGRLVSLCLANAFGIIGMSLGIDALVKSNRQKTKVRHSVPAGTSVSLNTNDVLHSGIVNTVVCGLIAGVSFIALVTTLVSASPHRALLRRVSSAILLFLSTWLFATLIPFTDFVANRQAKVKATLDGISVPQSVIQATQAKIGVTGIYHKLLYLRLQTIFHWIVFLFGVLSVVFLYATERSAESARYPPAAGDAAGSIREVDDKPKEKEKVGVQQV</sequence>
<evidence type="ECO:0000313" key="4">
    <source>
        <dbReference type="Proteomes" id="UP000287166"/>
    </source>
</evidence>
<evidence type="ECO:0000313" key="3">
    <source>
        <dbReference type="EMBL" id="GBE84109.1"/>
    </source>
</evidence>
<feature type="transmembrane region" description="Helical" evidence="2">
    <location>
        <begin position="165"/>
        <end position="183"/>
    </location>
</feature>
<feature type="transmembrane region" description="Helical" evidence="2">
    <location>
        <begin position="7"/>
        <end position="28"/>
    </location>
</feature>
<comment type="caution">
    <text evidence="3">The sequence shown here is derived from an EMBL/GenBank/DDBJ whole genome shotgun (WGS) entry which is preliminary data.</text>
</comment>
<feature type="transmembrane region" description="Helical" evidence="2">
    <location>
        <begin position="63"/>
        <end position="85"/>
    </location>
</feature>
<evidence type="ECO:0000256" key="2">
    <source>
        <dbReference type="SAM" id="Phobius"/>
    </source>
</evidence>
<feature type="compositionally biased region" description="Basic and acidic residues" evidence="1">
    <location>
        <begin position="205"/>
        <end position="222"/>
    </location>
</feature>
<accession>A0A401GPN1</accession>
<protein>
    <submittedName>
        <fullName evidence="3">Uncharacterized protein</fullName>
    </submittedName>
</protein>
<dbReference type="EMBL" id="BFAD01000006">
    <property type="protein sequence ID" value="GBE84109.1"/>
    <property type="molecule type" value="Genomic_DNA"/>
</dbReference>
<dbReference type="Proteomes" id="UP000287166">
    <property type="component" value="Unassembled WGS sequence"/>
</dbReference>
<keyword evidence="2" id="KW-0812">Transmembrane</keyword>
<keyword evidence="2" id="KW-0472">Membrane</keyword>
<dbReference type="InParanoid" id="A0A401GPN1"/>
<organism evidence="3 4">
    <name type="scientific">Sparassis crispa</name>
    <dbReference type="NCBI Taxonomy" id="139825"/>
    <lineage>
        <taxon>Eukaryota</taxon>
        <taxon>Fungi</taxon>
        <taxon>Dikarya</taxon>
        <taxon>Basidiomycota</taxon>
        <taxon>Agaricomycotina</taxon>
        <taxon>Agaricomycetes</taxon>
        <taxon>Polyporales</taxon>
        <taxon>Sparassidaceae</taxon>
        <taxon>Sparassis</taxon>
    </lineage>
</organism>
<reference evidence="3 4" key="1">
    <citation type="journal article" date="2018" name="Sci. Rep.">
        <title>Genome sequence of the cauliflower mushroom Sparassis crispa (Hanabiratake) and its association with beneficial usage.</title>
        <authorList>
            <person name="Kiyama R."/>
            <person name="Furutani Y."/>
            <person name="Kawaguchi K."/>
            <person name="Nakanishi T."/>
        </authorList>
    </citation>
    <scope>NUCLEOTIDE SEQUENCE [LARGE SCALE GENOMIC DNA]</scope>
</reference>